<protein>
    <recommendedName>
        <fullName evidence="3">ABC transporter domain-containing protein</fullName>
    </recommendedName>
</protein>
<feature type="domain" description="ABC transporter" evidence="3">
    <location>
        <begin position="14"/>
        <end position="246"/>
    </location>
</feature>
<dbReference type="GO" id="GO:0016887">
    <property type="term" value="F:ATP hydrolysis activity"/>
    <property type="evidence" value="ECO:0007669"/>
    <property type="project" value="InterPro"/>
</dbReference>
<dbReference type="InterPro" id="IPR003439">
    <property type="entry name" value="ABC_transporter-like_ATP-bd"/>
</dbReference>
<evidence type="ECO:0000313" key="4">
    <source>
        <dbReference type="EMBL" id="GAH66442.1"/>
    </source>
</evidence>
<evidence type="ECO:0000256" key="1">
    <source>
        <dbReference type="ARBA" id="ARBA00022741"/>
    </source>
</evidence>
<feature type="non-terminal residue" evidence="4">
    <location>
        <position position="262"/>
    </location>
</feature>
<dbReference type="InterPro" id="IPR003593">
    <property type="entry name" value="AAA+_ATPase"/>
</dbReference>
<keyword evidence="1" id="KW-0547">Nucleotide-binding</keyword>
<keyword evidence="2" id="KW-0067">ATP-binding</keyword>
<dbReference type="PROSITE" id="PS50893">
    <property type="entry name" value="ABC_TRANSPORTER_2"/>
    <property type="match status" value="1"/>
</dbReference>
<comment type="caution">
    <text evidence="4">The sequence shown here is derived from an EMBL/GenBank/DDBJ whole genome shotgun (WGS) entry which is preliminary data.</text>
</comment>
<proteinExistence type="predicted"/>
<dbReference type="Pfam" id="PF00005">
    <property type="entry name" value="ABC_tran"/>
    <property type="match status" value="1"/>
</dbReference>
<dbReference type="PANTHER" id="PTHR43038:SF3">
    <property type="entry name" value="ABC TRANSPORTER G FAMILY MEMBER 20 ISOFORM X1"/>
    <property type="match status" value="1"/>
</dbReference>
<dbReference type="InterPro" id="IPR017871">
    <property type="entry name" value="ABC_transporter-like_CS"/>
</dbReference>
<dbReference type="AlphaFoldDB" id="X1HAN6"/>
<organism evidence="4">
    <name type="scientific">marine sediment metagenome</name>
    <dbReference type="NCBI Taxonomy" id="412755"/>
    <lineage>
        <taxon>unclassified sequences</taxon>
        <taxon>metagenomes</taxon>
        <taxon>ecological metagenomes</taxon>
    </lineage>
</organism>
<dbReference type="PROSITE" id="PS00211">
    <property type="entry name" value="ABC_TRANSPORTER_1"/>
    <property type="match status" value="1"/>
</dbReference>
<gene>
    <name evidence="4" type="ORF">S03H2_50577</name>
</gene>
<dbReference type="GO" id="GO:0005524">
    <property type="term" value="F:ATP binding"/>
    <property type="evidence" value="ECO:0007669"/>
    <property type="project" value="UniProtKB-KW"/>
</dbReference>
<feature type="non-terminal residue" evidence="4">
    <location>
        <position position="1"/>
    </location>
</feature>
<evidence type="ECO:0000256" key="2">
    <source>
        <dbReference type="ARBA" id="ARBA00022840"/>
    </source>
</evidence>
<reference evidence="4" key="1">
    <citation type="journal article" date="2014" name="Front. Microbiol.">
        <title>High frequency of phylogenetically diverse reductive dehalogenase-homologous genes in deep subseafloor sedimentary metagenomes.</title>
        <authorList>
            <person name="Kawai M."/>
            <person name="Futagami T."/>
            <person name="Toyoda A."/>
            <person name="Takaki Y."/>
            <person name="Nishi S."/>
            <person name="Hori S."/>
            <person name="Arai W."/>
            <person name="Tsubouchi T."/>
            <person name="Morono Y."/>
            <person name="Uchiyama I."/>
            <person name="Ito T."/>
            <person name="Fujiyama A."/>
            <person name="Inagaki F."/>
            <person name="Takami H."/>
        </authorList>
    </citation>
    <scope>NUCLEOTIDE SEQUENCE</scope>
    <source>
        <strain evidence="4">Expedition CK06-06</strain>
    </source>
</reference>
<dbReference type="SUPFAM" id="SSF52540">
    <property type="entry name" value="P-loop containing nucleoside triphosphate hydrolases"/>
    <property type="match status" value="1"/>
</dbReference>
<dbReference type="EMBL" id="BARU01032035">
    <property type="protein sequence ID" value="GAH66442.1"/>
    <property type="molecule type" value="Genomic_DNA"/>
</dbReference>
<dbReference type="SMART" id="SM00382">
    <property type="entry name" value="AAA"/>
    <property type="match status" value="1"/>
</dbReference>
<dbReference type="InterPro" id="IPR027417">
    <property type="entry name" value="P-loop_NTPase"/>
</dbReference>
<dbReference type="Gene3D" id="3.40.50.300">
    <property type="entry name" value="P-loop containing nucleotide triphosphate hydrolases"/>
    <property type="match status" value="1"/>
</dbReference>
<dbReference type="PANTHER" id="PTHR43038">
    <property type="entry name" value="ATP-BINDING CASSETTE, SUB-FAMILY H, MEMBER 1"/>
    <property type="match status" value="1"/>
</dbReference>
<evidence type="ECO:0000259" key="3">
    <source>
        <dbReference type="PROSITE" id="PS50893"/>
    </source>
</evidence>
<accession>X1HAN6</accession>
<sequence>GKITPSYLQRFSAIHCENFSVYAGGKLIVDSVTMKIDHGQILGILGESGAGKSTFVKGLLGMRKITGFCKIYGMDINKKNSKKLRPIYGYVPQDLGKIYHNFTVFENLLYFGNQYGLTEQEIISRSRRLLRNLEIEDKFNALVRNLSGGEKRRVSIAIGLIHAPIFLILDEPTSGLDPIIRENLWLALTKINEQFGTTLIVITHYPEESRFCHRVAIFGRNRGVIDFGKPKDLLAQLPGKGRSIEVCFKELKENLIETLESI</sequence>
<name>X1HAN6_9ZZZZ</name>